<organism evidence="2 3">
    <name type="scientific">Paraferrimonas haliotis</name>
    <dbReference type="NCBI Taxonomy" id="2013866"/>
    <lineage>
        <taxon>Bacteria</taxon>
        <taxon>Pseudomonadati</taxon>
        <taxon>Pseudomonadota</taxon>
        <taxon>Gammaproteobacteria</taxon>
        <taxon>Alteromonadales</taxon>
        <taxon>Ferrimonadaceae</taxon>
        <taxon>Paraferrimonas</taxon>
    </lineage>
</organism>
<dbReference type="CDD" id="cd04301">
    <property type="entry name" value="NAT_SF"/>
    <property type="match status" value="1"/>
</dbReference>
<proteinExistence type="predicted"/>
<dbReference type="AlphaFoldDB" id="A0AA37TMW0"/>
<evidence type="ECO:0000259" key="1">
    <source>
        <dbReference type="PROSITE" id="PS51186"/>
    </source>
</evidence>
<dbReference type="GO" id="GO:0016747">
    <property type="term" value="F:acyltransferase activity, transferring groups other than amino-acyl groups"/>
    <property type="evidence" value="ECO:0007669"/>
    <property type="project" value="InterPro"/>
</dbReference>
<sequence>MTIKIAIGNIEQAIAVEAQIPEFEQVGTYTKLAERLADKSHLILIAFDADTPVAYKVGYPLSNQEFYSWLGGVIPSHRKRGIATLLRQEQEIWVQEQGYRCISVKSMNRFPAMLQLLIDSGYQISGYIDKGTPDTSKICFTKSLNEHL</sequence>
<evidence type="ECO:0000313" key="2">
    <source>
        <dbReference type="EMBL" id="GLS83263.1"/>
    </source>
</evidence>
<dbReference type="PROSITE" id="PS51186">
    <property type="entry name" value="GNAT"/>
    <property type="match status" value="1"/>
</dbReference>
<accession>A0AA37TMW0</accession>
<dbReference type="EMBL" id="BSPO01000002">
    <property type="protein sequence ID" value="GLS83263.1"/>
    <property type="molecule type" value="Genomic_DNA"/>
</dbReference>
<dbReference type="RefSeq" id="WP_095497176.1">
    <property type="nucleotide sequence ID" value="NZ_BSPO01000002.1"/>
</dbReference>
<gene>
    <name evidence="2" type="ORF">GCM10007894_12400</name>
</gene>
<protein>
    <submittedName>
        <fullName evidence="2">N-acetyltransferase</fullName>
    </submittedName>
</protein>
<dbReference type="Proteomes" id="UP001157439">
    <property type="component" value="Unassembled WGS sequence"/>
</dbReference>
<comment type="caution">
    <text evidence="2">The sequence shown here is derived from an EMBL/GenBank/DDBJ whole genome shotgun (WGS) entry which is preliminary data.</text>
</comment>
<name>A0AA37TMW0_9GAMM</name>
<dbReference type="Pfam" id="PF00583">
    <property type="entry name" value="Acetyltransf_1"/>
    <property type="match status" value="1"/>
</dbReference>
<dbReference type="InterPro" id="IPR000182">
    <property type="entry name" value="GNAT_dom"/>
</dbReference>
<dbReference type="Gene3D" id="3.40.630.30">
    <property type="match status" value="1"/>
</dbReference>
<dbReference type="InterPro" id="IPR016181">
    <property type="entry name" value="Acyl_CoA_acyltransferase"/>
</dbReference>
<keyword evidence="3" id="KW-1185">Reference proteome</keyword>
<feature type="domain" description="N-acetyltransferase" evidence="1">
    <location>
        <begin position="1"/>
        <end position="145"/>
    </location>
</feature>
<evidence type="ECO:0000313" key="3">
    <source>
        <dbReference type="Proteomes" id="UP001157439"/>
    </source>
</evidence>
<reference evidence="2 3" key="1">
    <citation type="journal article" date="2014" name="Int. J. Syst. Evol. Microbiol.">
        <title>Complete genome sequence of Corynebacterium casei LMG S-19264T (=DSM 44701T), isolated from a smear-ripened cheese.</title>
        <authorList>
            <consortium name="US DOE Joint Genome Institute (JGI-PGF)"/>
            <person name="Walter F."/>
            <person name="Albersmeier A."/>
            <person name="Kalinowski J."/>
            <person name="Ruckert C."/>
        </authorList>
    </citation>
    <scope>NUCLEOTIDE SEQUENCE [LARGE SCALE GENOMIC DNA]</scope>
    <source>
        <strain evidence="2 3">NBRC 112785</strain>
    </source>
</reference>
<dbReference type="SUPFAM" id="SSF55729">
    <property type="entry name" value="Acyl-CoA N-acyltransferases (Nat)"/>
    <property type="match status" value="1"/>
</dbReference>